<proteinExistence type="predicted"/>
<sequence length="115" mass="13500">MSKLGCLCGHVIRDQTDYIPYKASFISDKLDFAMLDELEKRIEMYKLKMAEGKKLPDYYLYDSLSGVDINFRKHMYECVNCGRIWLQTTENNFKSYLSETGQYEAVLDVDNIELK</sequence>
<dbReference type="RefSeq" id="WP_180046668.1">
    <property type="nucleotide sequence ID" value="NZ_CP048659.1"/>
</dbReference>
<keyword evidence="2" id="KW-1185">Reference proteome</keyword>
<evidence type="ECO:0000313" key="2">
    <source>
        <dbReference type="Proteomes" id="UP000593966"/>
    </source>
</evidence>
<reference evidence="1 2" key="1">
    <citation type="submission" date="2020-02" db="EMBL/GenBank/DDBJ databases">
        <title>Tigecycline-resistant Acinetobacter species from pigs and migratory birds.</title>
        <authorList>
            <person name="Chen C."/>
            <person name="Sun J."/>
            <person name="Liao X.-P."/>
            <person name="Liu Y.-H."/>
        </authorList>
    </citation>
    <scope>NUCLEOTIDE SEQUENCE [LARGE SCALE GENOMIC DNA]</scope>
    <source>
        <strain evidence="1 2">YH12207_T</strain>
    </source>
</reference>
<name>A0A7S7AH84_9GAMM</name>
<dbReference type="Proteomes" id="UP000593966">
    <property type="component" value="Chromosome"/>
</dbReference>
<dbReference type="AlphaFoldDB" id="A0A7S7AH84"/>
<protein>
    <submittedName>
        <fullName evidence="1">Uncharacterized protein</fullName>
    </submittedName>
</protein>
<accession>A0A7S7AH84</accession>
<evidence type="ECO:0000313" key="1">
    <source>
        <dbReference type="EMBL" id="QOW45847.1"/>
    </source>
</evidence>
<gene>
    <name evidence="1" type="ORF">G0028_08045</name>
</gene>
<organism evidence="1 2">
    <name type="scientific">Acinetobacter piscicola</name>
    <dbReference type="NCBI Taxonomy" id="2006115"/>
    <lineage>
        <taxon>Bacteria</taxon>
        <taxon>Pseudomonadati</taxon>
        <taxon>Pseudomonadota</taxon>
        <taxon>Gammaproteobacteria</taxon>
        <taxon>Moraxellales</taxon>
        <taxon>Moraxellaceae</taxon>
        <taxon>Acinetobacter</taxon>
    </lineage>
</organism>
<dbReference type="EMBL" id="CP048659">
    <property type="protein sequence ID" value="QOW45847.1"/>
    <property type="molecule type" value="Genomic_DNA"/>
</dbReference>